<evidence type="ECO:0000313" key="2">
    <source>
        <dbReference type="EMBL" id="KAJ6968602.1"/>
    </source>
</evidence>
<evidence type="ECO:0000256" key="1">
    <source>
        <dbReference type="SAM" id="SignalP"/>
    </source>
</evidence>
<sequence>MNMISLLAPNYAFLAMRTVSLMLFAVLAPHGIERCACCVFNNSSVEF</sequence>
<keyword evidence="3" id="KW-1185">Reference proteome</keyword>
<dbReference type="Proteomes" id="UP001164929">
    <property type="component" value="Chromosome 16"/>
</dbReference>
<name>A0AAD6PUT4_9ROSI</name>
<protein>
    <submittedName>
        <fullName evidence="2">Uncharacterized protein</fullName>
    </submittedName>
</protein>
<keyword evidence="1" id="KW-0732">Signal</keyword>
<feature type="signal peptide" evidence="1">
    <location>
        <begin position="1"/>
        <end position="28"/>
    </location>
</feature>
<dbReference type="AlphaFoldDB" id="A0AAD6PUT4"/>
<proteinExistence type="predicted"/>
<feature type="chain" id="PRO_5042058493" evidence="1">
    <location>
        <begin position="29"/>
        <end position="47"/>
    </location>
</feature>
<dbReference type="EMBL" id="JAQIZT010000016">
    <property type="protein sequence ID" value="KAJ6968602.1"/>
    <property type="molecule type" value="Genomic_DNA"/>
</dbReference>
<evidence type="ECO:0000313" key="3">
    <source>
        <dbReference type="Proteomes" id="UP001164929"/>
    </source>
</evidence>
<comment type="caution">
    <text evidence="2">The sequence shown here is derived from an EMBL/GenBank/DDBJ whole genome shotgun (WGS) entry which is preliminary data.</text>
</comment>
<organism evidence="2 3">
    <name type="scientific">Populus alba x Populus x berolinensis</name>
    <dbReference type="NCBI Taxonomy" id="444605"/>
    <lineage>
        <taxon>Eukaryota</taxon>
        <taxon>Viridiplantae</taxon>
        <taxon>Streptophyta</taxon>
        <taxon>Embryophyta</taxon>
        <taxon>Tracheophyta</taxon>
        <taxon>Spermatophyta</taxon>
        <taxon>Magnoliopsida</taxon>
        <taxon>eudicotyledons</taxon>
        <taxon>Gunneridae</taxon>
        <taxon>Pentapetalae</taxon>
        <taxon>rosids</taxon>
        <taxon>fabids</taxon>
        <taxon>Malpighiales</taxon>
        <taxon>Salicaceae</taxon>
        <taxon>Saliceae</taxon>
        <taxon>Populus</taxon>
    </lineage>
</organism>
<reference evidence="2 3" key="1">
    <citation type="journal article" date="2023" name="Mol. Ecol. Resour.">
        <title>Chromosome-level genome assembly of a triploid poplar Populus alba 'Berolinensis'.</title>
        <authorList>
            <person name="Chen S."/>
            <person name="Yu Y."/>
            <person name="Wang X."/>
            <person name="Wang S."/>
            <person name="Zhang T."/>
            <person name="Zhou Y."/>
            <person name="He R."/>
            <person name="Meng N."/>
            <person name="Wang Y."/>
            <person name="Liu W."/>
            <person name="Liu Z."/>
            <person name="Liu J."/>
            <person name="Guo Q."/>
            <person name="Huang H."/>
            <person name="Sederoff R.R."/>
            <person name="Wang G."/>
            <person name="Qu G."/>
            <person name="Chen S."/>
        </authorList>
    </citation>
    <scope>NUCLEOTIDE SEQUENCE [LARGE SCALE GENOMIC DNA]</scope>
    <source>
        <strain evidence="2">SC-2020</strain>
    </source>
</reference>
<gene>
    <name evidence="2" type="ORF">NC653_036554</name>
</gene>
<accession>A0AAD6PUT4</accession>